<gene>
    <name evidence="2" type="ORF">SLS62_000222</name>
</gene>
<evidence type="ECO:0000313" key="2">
    <source>
        <dbReference type="EMBL" id="KAK7757844.1"/>
    </source>
</evidence>
<sequence>MDDGPGAQVASDLLDAGIDARTSETLPPADPPTSPSSADALARFEFEKGKANEGTKILMIEWKASLSDESSSPKDHEGWEVEFEGKAASFPLSEEDDSGTRRVYFLIAPQVTIPPSVTISQQRTGRKLVTKSMPAIFAPGLGVDSKDAGKRGVLHTLWAKKRLSQLQEEIRKELQDNSEGIGLEMALQERQWIVDHFGLEQSDIGQQTTTEAAATAASAPPLPPTPQTPRSPIGGRLGERLRGLKLATSSSDLRGNIGTNSNYHAHAISPPESSGPAGGPARSALTPNSHVVSVAPGAAVASLDAMLGNDKPVIAPEGRDTEEELFALPMSPRSPEMTTSPFSLLK</sequence>
<feature type="compositionally biased region" description="Polar residues" evidence="1">
    <location>
        <begin position="336"/>
        <end position="346"/>
    </location>
</feature>
<keyword evidence="3" id="KW-1185">Reference proteome</keyword>
<dbReference type="EMBL" id="JAKJXP020000001">
    <property type="protein sequence ID" value="KAK7757844.1"/>
    <property type="molecule type" value="Genomic_DNA"/>
</dbReference>
<organism evidence="2 3">
    <name type="scientific">Diatrype stigma</name>
    <dbReference type="NCBI Taxonomy" id="117547"/>
    <lineage>
        <taxon>Eukaryota</taxon>
        <taxon>Fungi</taxon>
        <taxon>Dikarya</taxon>
        <taxon>Ascomycota</taxon>
        <taxon>Pezizomycotina</taxon>
        <taxon>Sordariomycetes</taxon>
        <taxon>Xylariomycetidae</taxon>
        <taxon>Xylariales</taxon>
        <taxon>Diatrypaceae</taxon>
        <taxon>Diatrype</taxon>
    </lineage>
</organism>
<comment type="caution">
    <text evidence="2">The sequence shown here is derived from an EMBL/GenBank/DDBJ whole genome shotgun (WGS) entry which is preliminary data.</text>
</comment>
<feature type="compositionally biased region" description="Low complexity" evidence="1">
    <location>
        <begin position="206"/>
        <end position="219"/>
    </location>
</feature>
<name>A0AAN9VB01_9PEZI</name>
<reference evidence="2 3" key="1">
    <citation type="submission" date="2024-02" db="EMBL/GenBank/DDBJ databases">
        <title>De novo assembly and annotation of 12 fungi associated with fruit tree decline syndrome in Ontario, Canada.</title>
        <authorList>
            <person name="Sulman M."/>
            <person name="Ellouze W."/>
            <person name="Ilyukhin E."/>
        </authorList>
    </citation>
    <scope>NUCLEOTIDE SEQUENCE [LARGE SCALE GENOMIC DNA]</scope>
    <source>
        <strain evidence="2 3">M11/M66-122</strain>
    </source>
</reference>
<feature type="compositionally biased region" description="Polar residues" evidence="1">
    <location>
        <begin position="247"/>
        <end position="263"/>
    </location>
</feature>
<feature type="region of interest" description="Disordered" evidence="1">
    <location>
        <begin position="312"/>
        <end position="346"/>
    </location>
</feature>
<protein>
    <submittedName>
        <fullName evidence="2">Uncharacterized protein</fullName>
    </submittedName>
</protein>
<accession>A0AAN9VB01</accession>
<dbReference type="AlphaFoldDB" id="A0AAN9VB01"/>
<proteinExistence type="predicted"/>
<feature type="compositionally biased region" description="Pro residues" evidence="1">
    <location>
        <begin position="220"/>
        <end position="229"/>
    </location>
</feature>
<evidence type="ECO:0000313" key="3">
    <source>
        <dbReference type="Proteomes" id="UP001320420"/>
    </source>
</evidence>
<feature type="region of interest" description="Disordered" evidence="1">
    <location>
        <begin position="206"/>
        <end position="285"/>
    </location>
</feature>
<dbReference type="Proteomes" id="UP001320420">
    <property type="component" value="Unassembled WGS sequence"/>
</dbReference>
<evidence type="ECO:0000256" key="1">
    <source>
        <dbReference type="SAM" id="MobiDB-lite"/>
    </source>
</evidence>
<feature type="region of interest" description="Disordered" evidence="1">
    <location>
        <begin position="1"/>
        <end position="38"/>
    </location>
</feature>
<feature type="compositionally biased region" description="Low complexity" evidence="1">
    <location>
        <begin position="267"/>
        <end position="285"/>
    </location>
</feature>